<keyword evidence="1" id="KW-0812">Transmembrane</keyword>
<evidence type="ECO:0000313" key="3">
    <source>
        <dbReference type="Proteomes" id="UP001203831"/>
    </source>
</evidence>
<evidence type="ECO:0000313" key="2">
    <source>
        <dbReference type="EMBL" id="MCM0158353.1"/>
    </source>
</evidence>
<comment type="caution">
    <text evidence="2">The sequence shown here is derived from an EMBL/GenBank/DDBJ whole genome shotgun (WGS) entry which is preliminary data.</text>
</comment>
<name>A0ABT0TX86_9GAMM</name>
<keyword evidence="1" id="KW-1133">Transmembrane helix</keyword>
<reference evidence="2" key="1">
    <citation type="submission" date="2022-01" db="EMBL/GenBank/DDBJ databases">
        <title>Genome assemble of Metamasius hemipterus Nardonella endosymbiont.</title>
        <authorList>
            <person name="Palmieri L."/>
            <person name="Pavarini R."/>
            <person name="Sharma P."/>
        </authorList>
    </citation>
    <scope>NUCLEOTIDE SEQUENCE [LARGE SCALE GENOMIC DNA]</scope>
    <source>
        <strain evidence="2">NARMHE1</strain>
    </source>
</reference>
<dbReference type="RefSeq" id="WP_420896059.1">
    <property type="nucleotide sequence ID" value="NZ_JAKMAI010000007.1"/>
</dbReference>
<feature type="non-terminal residue" evidence="2">
    <location>
        <position position="1"/>
    </location>
</feature>
<proteinExistence type="predicted"/>
<keyword evidence="3" id="KW-1185">Reference proteome</keyword>
<feature type="transmembrane region" description="Helical" evidence="1">
    <location>
        <begin position="36"/>
        <end position="55"/>
    </location>
</feature>
<dbReference type="Proteomes" id="UP001203831">
    <property type="component" value="Unassembled WGS sequence"/>
</dbReference>
<gene>
    <name evidence="2" type="ORF">L7J86_00995</name>
</gene>
<organism evidence="2 3">
    <name type="scientific">endosymbiont of Metamasius hemipterus</name>
    <dbReference type="NCBI Taxonomy" id="204627"/>
    <lineage>
        <taxon>Bacteria</taxon>
        <taxon>Pseudomonadati</taxon>
        <taxon>Pseudomonadota</taxon>
        <taxon>Gammaproteobacteria</taxon>
        <taxon>Candidatus Nardonella</taxon>
    </lineage>
</organism>
<evidence type="ECO:0000256" key="1">
    <source>
        <dbReference type="SAM" id="Phobius"/>
    </source>
</evidence>
<feature type="transmembrane region" description="Helical" evidence="1">
    <location>
        <begin position="12"/>
        <end position="30"/>
    </location>
</feature>
<sequence>LSTIPDLSGPGLNKAIKSIISLLIILISLFNLLKYFLYIIIFFFIIYLFFFNILYKPFLLNFIKISLSLYFLFLE</sequence>
<accession>A0ABT0TX86</accession>
<keyword evidence="1" id="KW-0472">Membrane</keyword>
<protein>
    <submittedName>
        <fullName evidence="2">Uncharacterized protein</fullName>
    </submittedName>
</protein>
<dbReference type="EMBL" id="JAKMAI010000007">
    <property type="protein sequence ID" value="MCM0158353.1"/>
    <property type="molecule type" value="Genomic_DNA"/>
</dbReference>